<dbReference type="STRING" id="9986.ENSOCUP00000026742"/>
<dbReference type="GeneID" id="127487540"/>
<gene>
    <name evidence="3" type="primary">LOC127487540</name>
</gene>
<evidence type="ECO:0000256" key="2">
    <source>
        <dbReference type="ARBA" id="ARBA00022490"/>
    </source>
</evidence>
<dbReference type="EMBL" id="AAGW02046832">
    <property type="status" value="NOT_ANNOTATED_CDS"/>
    <property type="molecule type" value="Genomic_DNA"/>
</dbReference>
<dbReference type="HOGENOM" id="CLU_1165540_0_0_1"/>
<proteinExistence type="predicted"/>
<evidence type="ECO:0000256" key="1">
    <source>
        <dbReference type="ARBA" id="ARBA00004496"/>
    </source>
</evidence>
<evidence type="ECO:0000313" key="3">
    <source>
        <dbReference type="Ensembl" id="ENSOCUP00000026742.1"/>
    </source>
</evidence>
<dbReference type="RefSeq" id="XP_051689365.1">
    <property type="nucleotide sequence ID" value="XM_051833405.2"/>
</dbReference>
<dbReference type="Proteomes" id="UP000001811">
    <property type="component" value="Chromosome X"/>
</dbReference>
<dbReference type="Bgee" id="ENSOCUG00000029294">
    <property type="expression patterns" value="Expressed in testis"/>
</dbReference>
<dbReference type="eggNOG" id="KOG1804">
    <property type="taxonomic scope" value="Eukaryota"/>
</dbReference>
<protein>
    <recommendedName>
        <fullName evidence="5">Cancer/testis antigen 55</fullName>
    </recommendedName>
</protein>
<dbReference type="PaxDb" id="9986-ENSOCUP00000026742"/>
<dbReference type="KEGG" id="ocu:127487540"/>
<dbReference type="InParanoid" id="U3KND3"/>
<dbReference type="PANTHER" id="PTHR45418">
    <property type="entry name" value="CANCER/TESTIS ANTIGEN 55"/>
    <property type="match status" value="1"/>
</dbReference>
<reference evidence="3" key="3">
    <citation type="submission" date="2025-09" db="UniProtKB">
        <authorList>
            <consortium name="Ensembl"/>
        </authorList>
    </citation>
    <scope>IDENTIFICATION</scope>
    <source>
        <strain evidence="3">Thorbecke</strain>
    </source>
</reference>
<organism evidence="3 4">
    <name type="scientific">Oryctolagus cuniculus</name>
    <name type="common">Rabbit</name>
    <dbReference type="NCBI Taxonomy" id="9986"/>
    <lineage>
        <taxon>Eukaryota</taxon>
        <taxon>Metazoa</taxon>
        <taxon>Chordata</taxon>
        <taxon>Craniata</taxon>
        <taxon>Vertebrata</taxon>
        <taxon>Euteleostomi</taxon>
        <taxon>Mammalia</taxon>
        <taxon>Eutheria</taxon>
        <taxon>Euarchontoglires</taxon>
        <taxon>Glires</taxon>
        <taxon>Lagomorpha</taxon>
        <taxon>Leporidae</taxon>
        <taxon>Oryctolagus</taxon>
    </lineage>
</organism>
<comment type="subcellular location">
    <subcellularLocation>
        <location evidence="1">Cytoplasm</location>
    </subcellularLocation>
</comment>
<dbReference type="OrthoDB" id="9573766at2759"/>
<dbReference type="GO" id="GO:0005737">
    <property type="term" value="C:cytoplasm"/>
    <property type="evidence" value="ECO:0007669"/>
    <property type="project" value="UniProtKB-SubCell"/>
</dbReference>
<accession>U3KND3</accession>
<dbReference type="FunCoup" id="U3KND3">
    <property type="interactions" value="3"/>
</dbReference>
<dbReference type="EMBL" id="AAGW02046831">
    <property type="status" value="NOT_ANNOTATED_CDS"/>
    <property type="molecule type" value="Genomic_DNA"/>
</dbReference>
<dbReference type="AlphaFoldDB" id="U3KND3"/>
<dbReference type="Ensembl" id="ENSOCUT00000033695.2">
    <property type="protein sequence ID" value="ENSOCUP00000026742.1"/>
    <property type="gene ID" value="ENSOCUG00000029294.2"/>
</dbReference>
<keyword evidence="2" id="KW-0963">Cytoplasm</keyword>
<name>U3KND3_RABIT</name>
<reference evidence="3" key="2">
    <citation type="submission" date="2025-08" db="UniProtKB">
        <authorList>
            <consortium name="Ensembl"/>
        </authorList>
    </citation>
    <scope>IDENTIFICATION</scope>
    <source>
        <strain evidence="3">Thorbecke</strain>
    </source>
</reference>
<reference evidence="3 4" key="1">
    <citation type="journal article" date="2011" name="Nature">
        <title>A high-resolution map of human evolutionary constraint using 29 mammals.</title>
        <authorList>
            <person name="Lindblad-Toh K."/>
            <person name="Garber M."/>
            <person name="Zuk O."/>
            <person name="Lin M.F."/>
            <person name="Parker B.J."/>
            <person name="Washietl S."/>
            <person name="Kheradpour P."/>
            <person name="Ernst J."/>
            <person name="Jordan G."/>
            <person name="Mauceli E."/>
            <person name="Ward L.D."/>
            <person name="Lowe C.B."/>
            <person name="Holloway A.K."/>
            <person name="Clamp M."/>
            <person name="Gnerre S."/>
            <person name="Alfoldi J."/>
            <person name="Beal K."/>
            <person name="Chang J."/>
            <person name="Clawson H."/>
            <person name="Cuff J."/>
            <person name="Di Palma F."/>
            <person name="Fitzgerald S."/>
            <person name="Flicek P."/>
            <person name="Guttman M."/>
            <person name="Hubisz M.J."/>
            <person name="Jaffe D.B."/>
            <person name="Jungreis I."/>
            <person name="Kent W.J."/>
            <person name="Kostka D."/>
            <person name="Lara M."/>
            <person name="Martins A.L."/>
            <person name="Massingham T."/>
            <person name="Moltke I."/>
            <person name="Raney B.J."/>
            <person name="Rasmussen M.D."/>
            <person name="Robinson J."/>
            <person name="Stark A."/>
            <person name="Vilella A.J."/>
            <person name="Wen J."/>
            <person name="Xie X."/>
            <person name="Zody M.C."/>
            <person name="Baldwin J."/>
            <person name="Bloom T."/>
            <person name="Chin C.W."/>
            <person name="Heiman D."/>
            <person name="Nicol R."/>
            <person name="Nusbaum C."/>
            <person name="Young S."/>
            <person name="Wilkinson J."/>
            <person name="Worley K.C."/>
            <person name="Kovar C.L."/>
            <person name="Muzny D.M."/>
            <person name="Gibbs R.A."/>
            <person name="Cree A."/>
            <person name="Dihn H.H."/>
            <person name="Fowler G."/>
            <person name="Jhangiani S."/>
            <person name="Joshi V."/>
            <person name="Lee S."/>
            <person name="Lewis L.R."/>
            <person name="Nazareth L.V."/>
            <person name="Okwuonu G."/>
            <person name="Santibanez J."/>
            <person name="Warren W.C."/>
            <person name="Mardis E.R."/>
            <person name="Weinstock G.M."/>
            <person name="Wilson R.K."/>
            <person name="Delehaunty K."/>
            <person name="Dooling D."/>
            <person name="Fronik C."/>
            <person name="Fulton L."/>
            <person name="Fulton B."/>
            <person name="Graves T."/>
            <person name="Minx P."/>
            <person name="Sodergren E."/>
            <person name="Birney E."/>
            <person name="Margulies E.H."/>
            <person name="Herrero J."/>
            <person name="Green E.D."/>
            <person name="Haussler D."/>
            <person name="Siepel A."/>
            <person name="Goldman N."/>
            <person name="Pollard K.S."/>
            <person name="Pedersen J.S."/>
            <person name="Lander E.S."/>
            <person name="Kellis M."/>
        </authorList>
    </citation>
    <scope>NUCLEOTIDE SEQUENCE [LARGE SCALE GENOMIC DNA]</scope>
    <source>
        <strain evidence="3 4">Thorbecke inbred</strain>
    </source>
</reference>
<dbReference type="GeneTree" id="ENSGT00940000164063"/>
<sequence length="239" mass="26605">MFRMVSKVRAFFRRRADSEVEKELSVSLLEDDTDFKTTQGAVASASGDYGLTDECIKYGTEITDTVLLSSEQNVTPVVEEDETSQELKATNVDDFCDNLHSEQSEPHSRDSFGCLNSLMGGADSINSTGYFSVHIDCKDFEPYPGDNVEVVFSVQQETQRRKVLSVRPRRHKHVHEVCITSVHGRNGVIDDAIFFTLDSLILPDGYVPQIHDVVNAVVVESVHAGYIWRAVSITPVATE</sequence>
<evidence type="ECO:0008006" key="5">
    <source>
        <dbReference type="Google" id="ProtNLM"/>
    </source>
</evidence>
<dbReference type="PANTHER" id="PTHR45418:SF1">
    <property type="entry name" value="CANCER_TESTIS ANTIGEN 55"/>
    <property type="match status" value="1"/>
</dbReference>
<dbReference type="OMA" id="VHEVCIT"/>
<evidence type="ECO:0000313" key="4">
    <source>
        <dbReference type="Proteomes" id="UP000001811"/>
    </source>
</evidence>
<keyword evidence="4" id="KW-1185">Reference proteome</keyword>